<protein>
    <submittedName>
        <fullName evidence="1">Uncharacterized protein</fullName>
    </submittedName>
</protein>
<proteinExistence type="predicted"/>
<name>A0A9D2KVV4_9BACE</name>
<dbReference type="EMBL" id="DWZI01000059">
    <property type="protein sequence ID" value="HJA86792.1"/>
    <property type="molecule type" value="Genomic_DNA"/>
</dbReference>
<reference evidence="1" key="1">
    <citation type="journal article" date="2021" name="PeerJ">
        <title>Extensive microbial diversity within the chicken gut microbiome revealed by metagenomics and culture.</title>
        <authorList>
            <person name="Gilroy R."/>
            <person name="Ravi A."/>
            <person name="Getino M."/>
            <person name="Pursley I."/>
            <person name="Horton D.L."/>
            <person name="Alikhan N.F."/>
            <person name="Baker D."/>
            <person name="Gharbi K."/>
            <person name="Hall N."/>
            <person name="Watson M."/>
            <person name="Adriaenssens E.M."/>
            <person name="Foster-Nyarko E."/>
            <person name="Jarju S."/>
            <person name="Secka A."/>
            <person name="Antonio M."/>
            <person name="Oren A."/>
            <person name="Chaudhuri R.R."/>
            <person name="La Ragione R."/>
            <person name="Hildebrand F."/>
            <person name="Pallen M.J."/>
        </authorList>
    </citation>
    <scope>NUCLEOTIDE SEQUENCE</scope>
    <source>
        <strain evidence="1">ChiHjej12B11-9795</strain>
    </source>
</reference>
<dbReference type="AlphaFoldDB" id="A0A9D2KVV4"/>
<comment type="caution">
    <text evidence="1">The sequence shown here is derived from an EMBL/GenBank/DDBJ whole genome shotgun (WGS) entry which is preliminary data.</text>
</comment>
<organism evidence="1 2">
    <name type="scientific">Candidatus Bacteroides avicola</name>
    <dbReference type="NCBI Taxonomy" id="2838468"/>
    <lineage>
        <taxon>Bacteria</taxon>
        <taxon>Pseudomonadati</taxon>
        <taxon>Bacteroidota</taxon>
        <taxon>Bacteroidia</taxon>
        <taxon>Bacteroidales</taxon>
        <taxon>Bacteroidaceae</taxon>
        <taxon>Bacteroides</taxon>
    </lineage>
</organism>
<accession>A0A9D2KVV4</accession>
<reference evidence="1" key="2">
    <citation type="submission" date="2021-04" db="EMBL/GenBank/DDBJ databases">
        <authorList>
            <person name="Gilroy R."/>
        </authorList>
    </citation>
    <scope>NUCLEOTIDE SEQUENCE</scope>
    <source>
        <strain evidence="1">ChiHjej12B11-9795</strain>
    </source>
</reference>
<gene>
    <name evidence="1" type="ORF">H9950_11515</name>
</gene>
<evidence type="ECO:0000313" key="1">
    <source>
        <dbReference type="EMBL" id="HJA86792.1"/>
    </source>
</evidence>
<sequence>MVSQNVITLLLPLFLWCCKIKSVCFVSARLRVLATIRQGALEWLV</sequence>
<dbReference type="Proteomes" id="UP000823862">
    <property type="component" value="Unassembled WGS sequence"/>
</dbReference>
<evidence type="ECO:0000313" key="2">
    <source>
        <dbReference type="Proteomes" id="UP000823862"/>
    </source>
</evidence>